<keyword evidence="2" id="KW-1185">Reference proteome</keyword>
<sequence length="85" mass="10011">MGDVDVHIRGSVSKTTLRKPPKNRRSKYAQSQSNDKNKEERLNKVVMTSRHHKAKKIQLQKGKEHYQELLERLSKMSKELDKQLI</sequence>
<accession>A0A914D3L6</accession>
<organism evidence="2 3">
    <name type="scientific">Acrobeloides nanus</name>
    <dbReference type="NCBI Taxonomy" id="290746"/>
    <lineage>
        <taxon>Eukaryota</taxon>
        <taxon>Metazoa</taxon>
        <taxon>Ecdysozoa</taxon>
        <taxon>Nematoda</taxon>
        <taxon>Chromadorea</taxon>
        <taxon>Rhabditida</taxon>
        <taxon>Tylenchina</taxon>
        <taxon>Cephalobomorpha</taxon>
        <taxon>Cephaloboidea</taxon>
        <taxon>Cephalobidae</taxon>
        <taxon>Acrobeloides</taxon>
    </lineage>
</organism>
<evidence type="ECO:0000313" key="3">
    <source>
        <dbReference type="WBParaSite" id="ACRNAN_scaffold17941.g12176.t1"/>
    </source>
</evidence>
<dbReference type="WBParaSite" id="ACRNAN_scaffold17941.g12176.t1">
    <property type="protein sequence ID" value="ACRNAN_scaffold17941.g12176.t1"/>
    <property type="gene ID" value="ACRNAN_scaffold17941.g12176"/>
</dbReference>
<feature type="region of interest" description="Disordered" evidence="1">
    <location>
        <begin position="1"/>
        <end position="43"/>
    </location>
</feature>
<dbReference type="Proteomes" id="UP000887540">
    <property type="component" value="Unplaced"/>
</dbReference>
<evidence type="ECO:0000313" key="2">
    <source>
        <dbReference type="Proteomes" id="UP000887540"/>
    </source>
</evidence>
<dbReference type="AlphaFoldDB" id="A0A914D3L6"/>
<name>A0A914D3L6_9BILA</name>
<evidence type="ECO:0000256" key="1">
    <source>
        <dbReference type="SAM" id="MobiDB-lite"/>
    </source>
</evidence>
<proteinExistence type="predicted"/>
<feature type="compositionally biased region" description="Basic residues" evidence="1">
    <location>
        <begin position="16"/>
        <end position="27"/>
    </location>
</feature>
<protein>
    <submittedName>
        <fullName evidence="3">Uncharacterized protein</fullName>
    </submittedName>
</protein>
<reference evidence="3" key="1">
    <citation type="submission" date="2022-11" db="UniProtKB">
        <authorList>
            <consortium name="WormBaseParasite"/>
        </authorList>
    </citation>
    <scope>IDENTIFICATION</scope>
</reference>